<gene>
    <name evidence="1" type="ORF">RC74_02225</name>
</gene>
<keyword evidence="2" id="KW-1185">Reference proteome</keyword>
<organism evidence="1 2">
    <name type="scientific">Falsihalocynthiibacter arcticus</name>
    <dbReference type="NCBI Taxonomy" id="1579316"/>
    <lineage>
        <taxon>Bacteria</taxon>
        <taxon>Pseudomonadati</taxon>
        <taxon>Pseudomonadota</taxon>
        <taxon>Alphaproteobacteria</taxon>
        <taxon>Rhodobacterales</taxon>
        <taxon>Roseobacteraceae</taxon>
        <taxon>Falsihalocynthiibacter</taxon>
    </lineage>
</organism>
<dbReference type="STRING" id="1579316.RC74_02225"/>
<accession>A0A126UW14</accession>
<dbReference type="AlphaFoldDB" id="A0A126UW14"/>
<sequence length="70" mass="8106">MVWSSGVDRLEGQFGVILNEFWWGRFIACDSCGFGTWAIRRKTQILWLLGIWTAIYMELICDEKFAILSG</sequence>
<dbReference type="EMBL" id="CP014327">
    <property type="protein sequence ID" value="AML50240.1"/>
    <property type="molecule type" value="Genomic_DNA"/>
</dbReference>
<reference evidence="1 2" key="1">
    <citation type="submission" date="2016-02" db="EMBL/GenBank/DDBJ databases">
        <title>Complete genome sequence of Halocynthiibacter arcticus PAMC 20958t from arctic marine sediment.</title>
        <authorList>
            <person name="Lee Y.M."/>
            <person name="Baek K."/>
            <person name="Lee H.K."/>
            <person name="Shin S.C."/>
        </authorList>
    </citation>
    <scope>NUCLEOTIDE SEQUENCE [LARGE SCALE GENOMIC DNA]</scope>
    <source>
        <strain evidence="1">PAMC 20958</strain>
    </source>
</reference>
<name>A0A126UW14_9RHOB</name>
<protein>
    <submittedName>
        <fullName evidence="1">Uncharacterized protein</fullName>
    </submittedName>
</protein>
<evidence type="ECO:0000313" key="1">
    <source>
        <dbReference type="EMBL" id="AML50240.1"/>
    </source>
</evidence>
<dbReference type="KEGG" id="hat:RC74_02225"/>
<proteinExistence type="predicted"/>
<dbReference type="Proteomes" id="UP000070371">
    <property type="component" value="Chromosome"/>
</dbReference>
<evidence type="ECO:0000313" key="2">
    <source>
        <dbReference type="Proteomes" id="UP000070371"/>
    </source>
</evidence>